<dbReference type="KEGG" id="cvr:CHLNCDRAFT_143301"/>
<dbReference type="RefSeq" id="XP_005849949.1">
    <property type="nucleotide sequence ID" value="XM_005849887.1"/>
</dbReference>
<organism evidence="3">
    <name type="scientific">Chlorella variabilis</name>
    <name type="common">Green alga</name>
    <dbReference type="NCBI Taxonomy" id="554065"/>
    <lineage>
        <taxon>Eukaryota</taxon>
        <taxon>Viridiplantae</taxon>
        <taxon>Chlorophyta</taxon>
        <taxon>core chlorophytes</taxon>
        <taxon>Trebouxiophyceae</taxon>
        <taxon>Chlorellales</taxon>
        <taxon>Chlorellaceae</taxon>
        <taxon>Chlorella clade</taxon>
        <taxon>Chlorella</taxon>
    </lineage>
</organism>
<sequence length="380" mass="37161">MAALTATRLAGLRAAPQSTAPSHVSLAGVAASLGAVAGAARADEAAVDAAAAEAAVTSAVQAAEAAVEQVAEAVKDAPNSTLAEAVAEATAALKDAEAAVTAASAPDGAVAAAVSEAAVAMKEASAAAASAGADVDILAALAAATAAVQEATVTALESSGVDAAAVAATAAAGAATATSFAQTAYAFLTTTEPSVLAEDALAAIVVAYLTPPLAKAGLNAARGYSGDVLPTSALDCLASDGSSMLVDIRAAADKEKNGVPDLPDNDKLVELEYVSLEGADDDLRNPMGVCAESTAVQIAALKRLNRGAVLYLMDEAGSGPAKAVAKQLRARGFSKVYVISGGAASWTSSKLSTRRWKSPSALLPPGSQSKVVESKASVMA</sequence>
<dbReference type="GO" id="GO:0009704">
    <property type="term" value="P:de-etiolation"/>
    <property type="evidence" value="ECO:0007669"/>
    <property type="project" value="InterPro"/>
</dbReference>
<dbReference type="InterPro" id="IPR001763">
    <property type="entry name" value="Rhodanese-like_dom"/>
</dbReference>
<protein>
    <recommendedName>
        <fullName evidence="1">Rhodanese domain-containing protein</fullName>
    </recommendedName>
</protein>
<dbReference type="GO" id="GO:0090333">
    <property type="term" value="P:regulation of stomatal closure"/>
    <property type="evidence" value="ECO:0007669"/>
    <property type="project" value="InterPro"/>
</dbReference>
<dbReference type="InterPro" id="IPR044690">
    <property type="entry name" value="CAS_plant"/>
</dbReference>
<dbReference type="OMA" id="WIIADGF"/>
<name>E1Z9X1_CHLVA</name>
<evidence type="ECO:0000313" key="2">
    <source>
        <dbReference type="EMBL" id="EFN57847.1"/>
    </source>
</evidence>
<dbReference type="PANTHER" id="PTHR34209:SF1">
    <property type="entry name" value="CALCIUM SENSING RECEPTOR, CHLOROPLASTIC"/>
    <property type="match status" value="1"/>
</dbReference>
<evidence type="ECO:0000259" key="1">
    <source>
        <dbReference type="PROSITE" id="PS50206"/>
    </source>
</evidence>
<dbReference type="GeneID" id="17356818"/>
<dbReference type="PANTHER" id="PTHR34209">
    <property type="entry name" value="RHODANESE/CELL CYCLE CONTROL PHOSPHATASE SUPERFAMILY PROTEIN"/>
    <property type="match status" value="1"/>
</dbReference>
<dbReference type="OrthoDB" id="551300at2759"/>
<dbReference type="EMBL" id="GL433839">
    <property type="protein sequence ID" value="EFN57847.1"/>
    <property type="molecule type" value="Genomic_DNA"/>
</dbReference>
<dbReference type="Gene3D" id="3.40.250.10">
    <property type="entry name" value="Rhodanese-like domain"/>
    <property type="match status" value="1"/>
</dbReference>
<accession>E1Z9X1</accession>
<dbReference type="eggNOG" id="ENOG502QSV6">
    <property type="taxonomic scope" value="Eukaryota"/>
</dbReference>
<dbReference type="InterPro" id="IPR036873">
    <property type="entry name" value="Rhodanese-like_dom_sf"/>
</dbReference>
<keyword evidence="3" id="KW-1185">Reference proteome</keyword>
<feature type="domain" description="Rhodanese" evidence="1">
    <location>
        <begin position="298"/>
        <end position="355"/>
    </location>
</feature>
<dbReference type="PROSITE" id="PS50206">
    <property type="entry name" value="RHODANESE_3"/>
    <property type="match status" value="1"/>
</dbReference>
<dbReference type="CDD" id="cd00158">
    <property type="entry name" value="RHOD"/>
    <property type="match status" value="1"/>
</dbReference>
<dbReference type="Proteomes" id="UP000008141">
    <property type="component" value="Unassembled WGS sequence"/>
</dbReference>
<dbReference type="InParanoid" id="E1Z9X1"/>
<evidence type="ECO:0000313" key="3">
    <source>
        <dbReference type="Proteomes" id="UP000008141"/>
    </source>
</evidence>
<dbReference type="STRING" id="554065.E1Z9X1"/>
<dbReference type="SUPFAM" id="SSF52821">
    <property type="entry name" value="Rhodanese/Cell cycle control phosphatase"/>
    <property type="match status" value="1"/>
</dbReference>
<gene>
    <name evidence="2" type="ORF">CHLNCDRAFT_143301</name>
</gene>
<dbReference type="GO" id="GO:0071277">
    <property type="term" value="P:cellular response to calcium ion"/>
    <property type="evidence" value="ECO:0007669"/>
    <property type="project" value="InterPro"/>
</dbReference>
<dbReference type="AlphaFoldDB" id="E1Z9X1"/>
<proteinExistence type="predicted"/>
<reference evidence="2 3" key="1">
    <citation type="journal article" date="2010" name="Plant Cell">
        <title>The Chlorella variabilis NC64A genome reveals adaptation to photosymbiosis, coevolution with viruses, and cryptic sex.</title>
        <authorList>
            <person name="Blanc G."/>
            <person name="Duncan G."/>
            <person name="Agarkova I."/>
            <person name="Borodovsky M."/>
            <person name="Gurnon J."/>
            <person name="Kuo A."/>
            <person name="Lindquist E."/>
            <person name="Lucas S."/>
            <person name="Pangilinan J."/>
            <person name="Polle J."/>
            <person name="Salamov A."/>
            <person name="Terry A."/>
            <person name="Yamada T."/>
            <person name="Dunigan D.D."/>
            <person name="Grigoriev I.V."/>
            <person name="Claverie J.M."/>
            <person name="Van Etten J.L."/>
        </authorList>
    </citation>
    <scope>NUCLEOTIDE SEQUENCE [LARGE SCALE GENOMIC DNA]</scope>
    <source>
        <strain evidence="2 3">NC64A</strain>
    </source>
</reference>